<protein>
    <submittedName>
        <fullName evidence="4">Uncharacterized protein</fullName>
    </submittedName>
</protein>
<dbReference type="Gene3D" id="3.30.1370.60">
    <property type="entry name" value="Hypothetical oxidoreductase yiak, domain 2"/>
    <property type="match status" value="1"/>
</dbReference>
<accession>A0A699UVM4</accession>
<proteinExistence type="inferred from homology"/>
<dbReference type="SUPFAM" id="SSF89733">
    <property type="entry name" value="L-sulfolactate dehydrogenase-like"/>
    <property type="match status" value="1"/>
</dbReference>
<sequence length="64" mass="6387">MATTTAANGKLEIAQRKNLPIPEGWAQDAEGRPSTDANAVKNGGALQPLGGATGSHKGYGLGAV</sequence>
<evidence type="ECO:0000256" key="2">
    <source>
        <dbReference type="ARBA" id="ARBA00023002"/>
    </source>
</evidence>
<dbReference type="Pfam" id="PF02615">
    <property type="entry name" value="Ldh_2"/>
    <property type="match status" value="1"/>
</dbReference>
<gene>
    <name evidence="4" type="ORF">Tci_897580</name>
</gene>
<feature type="non-terminal residue" evidence="4">
    <location>
        <position position="64"/>
    </location>
</feature>
<dbReference type="PANTHER" id="PTHR11091">
    <property type="entry name" value="OXIDOREDUCTASE-RELATED"/>
    <property type="match status" value="1"/>
</dbReference>
<feature type="compositionally biased region" description="Gly residues" evidence="3">
    <location>
        <begin position="51"/>
        <end position="64"/>
    </location>
</feature>
<comment type="similarity">
    <text evidence="1">Belongs to the LDH2/MDH2 oxidoreductase family.</text>
</comment>
<evidence type="ECO:0000256" key="1">
    <source>
        <dbReference type="ARBA" id="ARBA00006056"/>
    </source>
</evidence>
<name>A0A699UVM4_TANCI</name>
<organism evidence="4">
    <name type="scientific">Tanacetum cinerariifolium</name>
    <name type="common">Dalmatian daisy</name>
    <name type="synonym">Chrysanthemum cinerariifolium</name>
    <dbReference type="NCBI Taxonomy" id="118510"/>
    <lineage>
        <taxon>Eukaryota</taxon>
        <taxon>Viridiplantae</taxon>
        <taxon>Streptophyta</taxon>
        <taxon>Embryophyta</taxon>
        <taxon>Tracheophyta</taxon>
        <taxon>Spermatophyta</taxon>
        <taxon>Magnoliopsida</taxon>
        <taxon>eudicotyledons</taxon>
        <taxon>Gunneridae</taxon>
        <taxon>Pentapetalae</taxon>
        <taxon>asterids</taxon>
        <taxon>campanulids</taxon>
        <taxon>Asterales</taxon>
        <taxon>Asteraceae</taxon>
        <taxon>Asteroideae</taxon>
        <taxon>Anthemideae</taxon>
        <taxon>Anthemidinae</taxon>
        <taxon>Tanacetum</taxon>
    </lineage>
</organism>
<keyword evidence="2" id="KW-0560">Oxidoreductase</keyword>
<dbReference type="InterPro" id="IPR043143">
    <property type="entry name" value="Mal/L-sulf/L-lact_DH-like_NADP"/>
</dbReference>
<dbReference type="InterPro" id="IPR003767">
    <property type="entry name" value="Malate/L-lactate_DH-like"/>
</dbReference>
<dbReference type="EMBL" id="BKCJ011362053">
    <property type="protein sequence ID" value="GFD25611.1"/>
    <property type="molecule type" value="Genomic_DNA"/>
</dbReference>
<dbReference type="InterPro" id="IPR036111">
    <property type="entry name" value="Mal/L-sulfo/L-lacto_DH-like_sf"/>
</dbReference>
<reference evidence="4" key="1">
    <citation type="journal article" date="2019" name="Sci. Rep.">
        <title>Draft genome of Tanacetum cinerariifolium, the natural source of mosquito coil.</title>
        <authorList>
            <person name="Yamashiro T."/>
            <person name="Shiraishi A."/>
            <person name="Satake H."/>
            <person name="Nakayama K."/>
        </authorList>
    </citation>
    <scope>NUCLEOTIDE SEQUENCE</scope>
</reference>
<dbReference type="AlphaFoldDB" id="A0A699UVM4"/>
<dbReference type="GO" id="GO:0016491">
    <property type="term" value="F:oxidoreductase activity"/>
    <property type="evidence" value="ECO:0007669"/>
    <property type="project" value="UniProtKB-KW"/>
</dbReference>
<dbReference type="PANTHER" id="PTHR11091:SF0">
    <property type="entry name" value="MALATE DEHYDROGENASE"/>
    <property type="match status" value="1"/>
</dbReference>
<evidence type="ECO:0000313" key="4">
    <source>
        <dbReference type="EMBL" id="GFD25611.1"/>
    </source>
</evidence>
<comment type="caution">
    <text evidence="4">The sequence shown here is derived from an EMBL/GenBank/DDBJ whole genome shotgun (WGS) entry which is preliminary data.</text>
</comment>
<evidence type="ECO:0000256" key="3">
    <source>
        <dbReference type="SAM" id="MobiDB-lite"/>
    </source>
</evidence>
<feature type="region of interest" description="Disordered" evidence="3">
    <location>
        <begin position="1"/>
        <end position="64"/>
    </location>
</feature>